<feature type="chain" id="PRO_5041754306" description="Phosphatidylserine decarboxylase 1 beta chain" evidence="12">
    <location>
        <begin position="1"/>
        <end position="506"/>
    </location>
</feature>
<feature type="site" description="Cleavage (non-hydrolytic); by autocatalysis" evidence="12">
    <location>
        <begin position="506"/>
        <end position="507"/>
    </location>
</feature>
<keyword evidence="4 12" id="KW-0210">Decarboxylase</keyword>
<reference evidence="13" key="1">
    <citation type="submission" date="2023-03" db="EMBL/GenBank/DDBJ databases">
        <title>Mating type loci evolution in Malassezia.</title>
        <authorList>
            <person name="Coelho M.A."/>
        </authorList>
    </citation>
    <scope>NUCLEOTIDE SEQUENCE</scope>
    <source>
        <strain evidence="13">CBS 9557</strain>
    </source>
</reference>
<feature type="modified residue" description="Pyruvic acid (Ser); by autocatalysis" evidence="12">
    <location>
        <position position="507"/>
    </location>
</feature>
<evidence type="ECO:0000256" key="12">
    <source>
        <dbReference type="HAMAP-Rule" id="MF_03208"/>
    </source>
</evidence>
<dbReference type="EC" id="4.1.1.65" evidence="12"/>
<evidence type="ECO:0000256" key="3">
    <source>
        <dbReference type="ARBA" id="ARBA00022692"/>
    </source>
</evidence>
<feature type="active site" description="Charge relay system; for autoendoproteolytic cleavage activity" evidence="12">
    <location>
        <position position="201"/>
    </location>
</feature>
<feature type="topological domain" description="Mitochondrial intermembrane" evidence="12">
    <location>
        <begin position="93"/>
        <end position="539"/>
    </location>
</feature>
<keyword evidence="7 12" id="KW-0472">Membrane</keyword>
<comment type="cofactor">
    <cofactor evidence="12">
        <name>pyruvate</name>
        <dbReference type="ChEBI" id="CHEBI:15361"/>
    </cofactor>
    <text evidence="12">Binds 1 pyruvoyl group covalently per subunit.</text>
</comment>
<dbReference type="GO" id="GO:0005743">
    <property type="term" value="C:mitochondrial inner membrane"/>
    <property type="evidence" value="ECO:0007669"/>
    <property type="project" value="UniProtKB-SubCell"/>
</dbReference>
<dbReference type="GO" id="GO:0006646">
    <property type="term" value="P:phosphatidylethanolamine biosynthetic process"/>
    <property type="evidence" value="ECO:0007669"/>
    <property type="project" value="UniProtKB-UniRule"/>
</dbReference>
<keyword evidence="8 12" id="KW-0594">Phospholipid biosynthesis</keyword>
<comment type="PTM">
    <text evidence="12">Is synthesized initially as an inactive proenzyme. Formation of the active enzyme involves a self-maturation process in which the active site pyruvoyl group is generated from an internal serine residue via an autocatalytic post-translational modification. Two non-identical subunits are generated from the proenzyme in this reaction, and the pyruvate is formed at the N-terminus of the alpha chain, which is derived from the carboxyl end of the proenzyme. The autoendoproteolytic cleavage occurs by a canonical serine protease mechanism, in which the side chain hydroxyl group of the serine supplies its oxygen atom to form the C-terminus of the beta chain, while the remainder of the serine residue undergoes an oxidative deamination to produce ammonia and the pyruvoyl prosthetic group on the alpha chain. During this reaction, the Ser that is part of the protease active site of the proenzyme becomes the pyruvoyl prosthetic group, which constitutes an essential element of the active site of the mature decarboxylase.</text>
</comment>
<proteinExistence type="inferred from homology"/>
<comment type="similarity">
    <text evidence="12">Belongs to the phosphatidylserine decarboxylase family. PSD-B subfamily. Eukaryotic type I sub-subfamily.</text>
</comment>
<evidence type="ECO:0000256" key="9">
    <source>
        <dbReference type="ARBA" id="ARBA00023239"/>
    </source>
</evidence>
<name>A0AAF0EL85_9BASI</name>
<feature type="active site" description="Charge relay system; for autoendoproteolytic cleavage activity" evidence="12">
    <location>
        <position position="393"/>
    </location>
</feature>
<protein>
    <recommendedName>
        <fullName evidence="12">Phosphatidylserine decarboxylase proenzyme 1, mitochondrial</fullName>
        <ecNumber evidence="12">4.1.1.65</ecNumber>
    </recommendedName>
    <component>
        <recommendedName>
            <fullName evidence="12">Phosphatidylserine decarboxylase 1 beta chain</fullName>
        </recommendedName>
    </component>
    <component>
        <recommendedName>
            <fullName evidence="12">Phosphatidylserine decarboxylase 1 alpha chain</fullName>
        </recommendedName>
    </component>
</protein>
<evidence type="ECO:0000313" key="13">
    <source>
        <dbReference type="EMBL" id="WFD26891.1"/>
    </source>
</evidence>
<comment type="catalytic activity">
    <reaction evidence="12">
        <text>a 1,2-diacyl-sn-glycero-3-phospho-L-serine + H(+) = a 1,2-diacyl-sn-glycero-3-phosphoethanolamine + CO2</text>
        <dbReference type="Rhea" id="RHEA:20828"/>
        <dbReference type="ChEBI" id="CHEBI:15378"/>
        <dbReference type="ChEBI" id="CHEBI:16526"/>
        <dbReference type="ChEBI" id="CHEBI:57262"/>
        <dbReference type="ChEBI" id="CHEBI:64612"/>
        <dbReference type="EC" id="4.1.1.65"/>
    </reaction>
</comment>
<evidence type="ECO:0000256" key="6">
    <source>
        <dbReference type="ARBA" id="ARBA00023098"/>
    </source>
</evidence>
<keyword evidence="10 12" id="KW-1208">Phospholipid metabolism</keyword>
<evidence type="ECO:0000256" key="8">
    <source>
        <dbReference type="ARBA" id="ARBA00023209"/>
    </source>
</evidence>
<dbReference type="EMBL" id="CP119894">
    <property type="protein sequence ID" value="WFD26891.1"/>
    <property type="molecule type" value="Genomic_DNA"/>
</dbReference>
<keyword evidence="3 12" id="KW-0812">Transmembrane</keyword>
<comment type="function">
    <text evidence="12">Catalyzes the formation of phosphatidylethanolamine (PtdEtn) from phosphatidylserine (PtdSer). Plays a central role in phospholipid metabolism and in the interorganelle trafficking of phosphatidylserine.</text>
</comment>
<comment type="pathway">
    <text evidence="12">Phospholipid metabolism; phosphatidylethanolamine biosynthesis; phosphatidylethanolamine from CDP-diacylglycerol: step 2/2.</text>
</comment>
<dbReference type="InterPro" id="IPR033661">
    <property type="entry name" value="PSD_type1_euk"/>
</dbReference>
<feature type="active site" description="Schiff-base intermediate with substrate; via pyruvic acid; for decarboxylase activity" evidence="12">
    <location>
        <position position="507"/>
    </location>
</feature>
<keyword evidence="5 12" id="KW-1133">Transmembrane helix</keyword>
<feature type="topological domain" description="Mitochondrial matrix" evidence="12">
    <location>
        <begin position="1"/>
        <end position="73"/>
    </location>
</feature>
<keyword evidence="12" id="KW-0496">Mitochondrion</keyword>
<organism evidence="13 14">
    <name type="scientific">Malassezia nana</name>
    <dbReference type="NCBI Taxonomy" id="180528"/>
    <lineage>
        <taxon>Eukaryota</taxon>
        <taxon>Fungi</taxon>
        <taxon>Dikarya</taxon>
        <taxon>Basidiomycota</taxon>
        <taxon>Ustilaginomycotina</taxon>
        <taxon>Malasseziomycetes</taxon>
        <taxon>Malasseziales</taxon>
        <taxon>Malasseziaceae</taxon>
        <taxon>Malassezia</taxon>
    </lineage>
</organism>
<keyword evidence="12" id="KW-0865">Zymogen</keyword>
<dbReference type="InterPro" id="IPR003817">
    <property type="entry name" value="PS_Dcarbxylase"/>
</dbReference>
<dbReference type="GO" id="GO:0016540">
    <property type="term" value="P:protein autoprocessing"/>
    <property type="evidence" value="ECO:0007669"/>
    <property type="project" value="UniProtKB-UniRule"/>
</dbReference>
<evidence type="ECO:0000256" key="11">
    <source>
        <dbReference type="ARBA" id="ARBA00023317"/>
    </source>
</evidence>
<evidence type="ECO:0000256" key="2">
    <source>
        <dbReference type="ARBA" id="ARBA00022516"/>
    </source>
</evidence>
<evidence type="ECO:0000256" key="7">
    <source>
        <dbReference type="ARBA" id="ARBA00023136"/>
    </source>
</evidence>
<dbReference type="Proteomes" id="UP001213623">
    <property type="component" value="Chromosome 3"/>
</dbReference>
<keyword evidence="14" id="KW-1185">Reference proteome</keyword>
<evidence type="ECO:0000256" key="5">
    <source>
        <dbReference type="ARBA" id="ARBA00022989"/>
    </source>
</evidence>
<dbReference type="HAMAP" id="MF_03208">
    <property type="entry name" value="PS_decarb_PSD_B_type1_euk"/>
    <property type="match status" value="1"/>
</dbReference>
<comment type="subunit">
    <text evidence="12">Heterodimer of a large membrane-associated beta subunit and a small pyruvoyl-containing alpha subunit.</text>
</comment>
<feature type="active site" description="Charge relay system; for autoendoproteolytic cleavage activity" evidence="12">
    <location>
        <position position="507"/>
    </location>
</feature>
<comment type="subcellular location">
    <molecule>Phosphatidylserine decarboxylase 1 beta chain</molecule>
    <subcellularLocation>
        <location evidence="12">Mitochondrion inner membrane</location>
        <topology evidence="12">Single-pass membrane protein</topology>
        <orientation evidence="12">Intermembrane side</orientation>
    </subcellularLocation>
</comment>
<keyword evidence="12" id="KW-0999">Mitochondrion inner membrane</keyword>
<dbReference type="Pfam" id="PF02666">
    <property type="entry name" value="PS_Dcarbxylase"/>
    <property type="match status" value="2"/>
</dbReference>
<evidence type="ECO:0000256" key="4">
    <source>
        <dbReference type="ARBA" id="ARBA00022793"/>
    </source>
</evidence>
<comment type="pathway">
    <text evidence="1">Lipid metabolism.</text>
</comment>
<keyword evidence="2 12" id="KW-0444">Lipid biosynthesis</keyword>
<dbReference type="NCBIfam" id="TIGR00163">
    <property type="entry name" value="PS_decarb"/>
    <property type="match status" value="1"/>
</dbReference>
<evidence type="ECO:0000313" key="14">
    <source>
        <dbReference type="Proteomes" id="UP001213623"/>
    </source>
</evidence>
<dbReference type="InterPro" id="IPR033177">
    <property type="entry name" value="PSD-B"/>
</dbReference>
<evidence type="ECO:0000256" key="10">
    <source>
        <dbReference type="ARBA" id="ARBA00023264"/>
    </source>
</evidence>
<feature type="chain" id="PRO_5041754305" description="Phosphatidylserine decarboxylase 1 alpha chain" evidence="12">
    <location>
        <begin position="507"/>
        <end position="539"/>
    </location>
</feature>
<keyword evidence="9 12" id="KW-0456">Lyase</keyword>
<keyword evidence="6 12" id="KW-0443">Lipid metabolism</keyword>
<dbReference type="PANTHER" id="PTHR10067">
    <property type="entry name" value="PHOSPHATIDYLSERINE DECARBOXYLASE"/>
    <property type="match status" value="1"/>
</dbReference>
<evidence type="ECO:0000256" key="1">
    <source>
        <dbReference type="ARBA" id="ARBA00005189"/>
    </source>
</evidence>
<dbReference type="GO" id="GO:0004609">
    <property type="term" value="F:phosphatidylserine decarboxylase activity"/>
    <property type="evidence" value="ECO:0007669"/>
    <property type="project" value="UniProtKB-UniRule"/>
</dbReference>
<comment type="subcellular location">
    <molecule>Phosphatidylserine decarboxylase 1 alpha chain</molecule>
    <subcellularLocation>
        <location evidence="12">Mitochondrion inner membrane</location>
        <topology evidence="12">Peripheral membrane protein</topology>
        <orientation evidence="12">Intermembrane side</orientation>
    </subcellularLocation>
    <text evidence="12">Anchored to the mitochondrial inner membrane through its interaction with the integral membrane beta chain.</text>
</comment>
<dbReference type="AlphaFoldDB" id="A0AAF0EL85"/>
<gene>
    <name evidence="12 13" type="primary">PSD1</name>
    <name evidence="13" type="ORF">MNAN1_001880</name>
</gene>
<accession>A0AAF0EL85</accession>
<keyword evidence="11 12" id="KW-0670">Pyruvate</keyword>
<sequence length="539" mass="60584">MGGARSRVVPISAQRWAVLRRAYTRDPQEALHAATTVRGHRAERSRLEQLRTAPRSTSVWTRAWRTWRDTPLKWTPLPVLLGGAVLVAVQAHREYERQRKEAVVDEQGQPVQRMGPWTMYILGVMPFNTISRTWGWLNSLTLPVWFRPYGFQLYAYLFGCNLSEMQEKDLRQYASLSEFFVRKLEPGARSIASSLLVAPADGKVLHLGVVDGDRVEQVKGLTYSLRSLLGFHAAAHSHDQASTDASTWSIADERHFAQVNGIEYSLEQLLGETRNPNRLHEYLYGWAKGAWRWLSLTLRGHRAAFEHAPTHEVRASELAREKAMTDATEQSEPGDAGIPTADSAETLGHYAQVALRMGSASLPRWDAMRPVAPGHCLYFCVIYLSPGDYHRFHSPAPWVVELRRHFRGELYSVAPSIASRLPNLFVVNERVALLGRWRHGFFSMTPIGATNVGSIQIHFDRNLRTNVHQERQLAGSYTEATYHAASRLLGGQPLAPGDEMGCFRLGSTVVLVFEAPESFRFHCQAGDRVRVGEALGDVA</sequence>
<dbReference type="PANTHER" id="PTHR10067:SF6">
    <property type="entry name" value="PHOSPHATIDYLSERINE DECARBOXYLASE PROENZYME, MITOCHONDRIAL"/>
    <property type="match status" value="1"/>
</dbReference>